<evidence type="ECO:0000313" key="2">
    <source>
        <dbReference type="EMBL" id="ARJ05254.1"/>
    </source>
</evidence>
<proteinExistence type="predicted"/>
<organism evidence="2 3">
    <name type="scientific">Cnuibacter physcomitrellae</name>
    <dbReference type="NCBI Taxonomy" id="1619308"/>
    <lineage>
        <taxon>Bacteria</taxon>
        <taxon>Bacillati</taxon>
        <taxon>Actinomycetota</taxon>
        <taxon>Actinomycetes</taxon>
        <taxon>Micrococcales</taxon>
        <taxon>Microbacteriaceae</taxon>
        <taxon>Cnuibacter</taxon>
    </lineage>
</organism>
<accession>A0A1X9LJ86</accession>
<sequence>MSAKPRGVPPELEEMIDSWAAIPAFIRDRYLTVVAANGLARSVSPSFHEGVNLVRSTFLDSDVLHTSPHPRLIAEHVAGTLRESLSRHESDGDFEQIVEELSAASTQFAAAWNDEEAVPGEQDTFTFPHDIVGALTLGYQQLSIPRHFDLTLVVWRPADEPSRTALAELAEIASGASEA</sequence>
<feature type="domain" description="MmyB-like transcription regulator ligand binding" evidence="1">
    <location>
        <begin position="8"/>
        <end position="169"/>
    </location>
</feature>
<dbReference type="Gene3D" id="3.30.450.180">
    <property type="match status" value="1"/>
</dbReference>
<dbReference type="Proteomes" id="UP000192775">
    <property type="component" value="Chromosome"/>
</dbReference>
<dbReference type="PANTHER" id="PTHR35010">
    <property type="entry name" value="BLL4672 PROTEIN-RELATED"/>
    <property type="match status" value="1"/>
</dbReference>
<keyword evidence="3" id="KW-1185">Reference proteome</keyword>
<dbReference type="InterPro" id="IPR041413">
    <property type="entry name" value="MLTR_LBD"/>
</dbReference>
<reference evidence="2 3" key="1">
    <citation type="submission" date="2017-04" db="EMBL/GenBank/DDBJ databases">
        <authorList>
            <person name="Afonso C.L."/>
            <person name="Miller P.J."/>
            <person name="Scott M.A."/>
            <person name="Spackman E."/>
            <person name="Goraichik I."/>
            <person name="Dimitrov K.M."/>
            <person name="Suarez D.L."/>
            <person name="Swayne D.E."/>
        </authorList>
    </citation>
    <scope>NUCLEOTIDE SEQUENCE [LARGE SCALE GENOMIC DNA]</scope>
    <source>
        <strain evidence="3">XA(T)</strain>
    </source>
</reference>
<dbReference type="AlphaFoldDB" id="A0A1X9LJ86"/>
<protein>
    <recommendedName>
        <fullName evidence="1">MmyB-like transcription regulator ligand binding domain-containing protein</fullName>
    </recommendedName>
</protein>
<dbReference type="KEGG" id="cphy:B5808_08535"/>
<gene>
    <name evidence="2" type="ORF">B5808_08535</name>
</gene>
<dbReference type="RefSeq" id="WP_085019392.1">
    <property type="nucleotide sequence ID" value="NZ_BMHD01000001.1"/>
</dbReference>
<evidence type="ECO:0000313" key="3">
    <source>
        <dbReference type="Proteomes" id="UP000192775"/>
    </source>
</evidence>
<dbReference type="EMBL" id="CP020715">
    <property type="protein sequence ID" value="ARJ05254.1"/>
    <property type="molecule type" value="Genomic_DNA"/>
</dbReference>
<dbReference type="Pfam" id="PF17765">
    <property type="entry name" value="MLTR_LBD"/>
    <property type="match status" value="1"/>
</dbReference>
<name>A0A1X9LJ86_9MICO</name>
<evidence type="ECO:0000259" key="1">
    <source>
        <dbReference type="Pfam" id="PF17765"/>
    </source>
</evidence>
<dbReference type="STRING" id="1619308.B5808_08535"/>